<dbReference type="AlphaFoldDB" id="A0ABD2QH81"/>
<dbReference type="Proteomes" id="UP001626550">
    <property type="component" value="Unassembled WGS sequence"/>
</dbReference>
<reference evidence="1 2" key="1">
    <citation type="submission" date="2024-11" db="EMBL/GenBank/DDBJ databases">
        <title>Adaptive evolution of stress response genes in parasites aligns with host niche diversity.</title>
        <authorList>
            <person name="Hahn C."/>
            <person name="Resl P."/>
        </authorList>
    </citation>
    <scope>NUCLEOTIDE SEQUENCE [LARGE SCALE GENOMIC DNA]</scope>
    <source>
        <strain evidence="1">EGGRZ-B1_66</strain>
        <tissue evidence="1">Body</tissue>
    </source>
</reference>
<organism evidence="1 2">
    <name type="scientific">Cichlidogyrus casuarinus</name>
    <dbReference type="NCBI Taxonomy" id="1844966"/>
    <lineage>
        <taxon>Eukaryota</taxon>
        <taxon>Metazoa</taxon>
        <taxon>Spiralia</taxon>
        <taxon>Lophotrochozoa</taxon>
        <taxon>Platyhelminthes</taxon>
        <taxon>Monogenea</taxon>
        <taxon>Monopisthocotylea</taxon>
        <taxon>Dactylogyridea</taxon>
        <taxon>Ancyrocephalidae</taxon>
        <taxon>Cichlidogyrus</taxon>
    </lineage>
</organism>
<sequence length="422" mass="51111">MEAYYNQPWTVLSKGDKYDTQYFVNTEKTEGKPEYLRGTWTEEEKPECIRGIWGEGRRGNWGEDKPEYLRGNWTEEMKPEYLRGTWGESRRGNWTEGKPEYLRGTWTEEEKPEYLRGSWGEEEKPEWISNTWGETRREGKPEHRRCNWTEGKRENLRFNWSEEKPEFFRKFGGEHLKREMENLCGEWEKVCQDLERCQINGEKRMWSCQEGKCCDEEMVNMIKNMIKMLLGAEQSYVQLGYLCLDEKFTLVNISEYFRLCGLRMRWLANGLITRSIRLFNVHEWINTTTFENFFEVPCKDKINTNDYTNVVKTFFQITTEAESRLLEKMQILEQKMVKIDWVNKECRFEGFRWFINFVLPYQMHFVRNLKTHYRNIETCNNGYIFDKCEMRPIVNKVEEMIQHLVKVNATMWEKKTWSGKRF</sequence>
<comment type="caution">
    <text evidence="1">The sequence shown here is derived from an EMBL/GenBank/DDBJ whole genome shotgun (WGS) entry which is preliminary data.</text>
</comment>
<accession>A0ABD2QH81</accession>
<protein>
    <submittedName>
        <fullName evidence="1">Uncharacterized protein</fullName>
    </submittedName>
</protein>
<dbReference type="EMBL" id="JBJKFK010000193">
    <property type="protein sequence ID" value="KAL3318884.1"/>
    <property type="molecule type" value="Genomic_DNA"/>
</dbReference>
<evidence type="ECO:0000313" key="1">
    <source>
        <dbReference type="EMBL" id="KAL3318884.1"/>
    </source>
</evidence>
<proteinExistence type="predicted"/>
<name>A0ABD2QH81_9PLAT</name>
<keyword evidence="2" id="KW-1185">Reference proteome</keyword>
<evidence type="ECO:0000313" key="2">
    <source>
        <dbReference type="Proteomes" id="UP001626550"/>
    </source>
</evidence>
<gene>
    <name evidence="1" type="ORF">Ciccas_002446</name>
</gene>